<dbReference type="PANTHER" id="PTHR47165">
    <property type="entry name" value="OS03G0429900 PROTEIN"/>
    <property type="match status" value="1"/>
</dbReference>
<evidence type="ECO:0000259" key="11">
    <source>
        <dbReference type="Pfam" id="PF01336"/>
    </source>
</evidence>
<feature type="compositionally biased region" description="Low complexity" evidence="10">
    <location>
        <begin position="151"/>
        <end position="171"/>
    </location>
</feature>
<dbReference type="InterPro" id="IPR031657">
    <property type="entry name" value="REPA_OB_2"/>
</dbReference>
<dbReference type="CDD" id="cd04476">
    <property type="entry name" value="RPA1_DBD_C"/>
    <property type="match status" value="1"/>
</dbReference>
<dbReference type="Pfam" id="PF16900">
    <property type="entry name" value="REPA_OB_2"/>
    <property type="match status" value="1"/>
</dbReference>
<dbReference type="FunFam" id="2.40.50.140:FF:000064">
    <property type="entry name" value="Replication protein A subunit"/>
    <property type="match status" value="1"/>
</dbReference>
<evidence type="ECO:0000259" key="13">
    <source>
        <dbReference type="Pfam" id="PF08646"/>
    </source>
</evidence>
<dbReference type="InterPro" id="IPR004365">
    <property type="entry name" value="NA-bd_OB_tRNA"/>
</dbReference>
<evidence type="ECO:0000256" key="1">
    <source>
        <dbReference type="ARBA" id="ARBA00004123"/>
    </source>
</evidence>
<comment type="caution">
    <text evidence="15">The sequence shown here is derived from an EMBL/GenBank/DDBJ whole genome shotgun (WGS) entry which is preliminary data.</text>
</comment>
<dbReference type="GO" id="GO:0006281">
    <property type="term" value="P:DNA repair"/>
    <property type="evidence" value="ECO:0007669"/>
    <property type="project" value="InterPro"/>
</dbReference>
<dbReference type="EMBL" id="CAJOBE010000838">
    <property type="protein sequence ID" value="CAF3690535.1"/>
    <property type="molecule type" value="Genomic_DNA"/>
</dbReference>
<name>A0A818TY38_9BILA</name>
<dbReference type="Pfam" id="PF04057">
    <property type="entry name" value="Rep-A_N"/>
    <property type="match status" value="1"/>
</dbReference>
<dbReference type="GO" id="GO:0003677">
    <property type="term" value="F:DNA binding"/>
    <property type="evidence" value="ECO:0007669"/>
    <property type="project" value="UniProtKB-KW"/>
</dbReference>
<dbReference type="GO" id="GO:0008270">
    <property type="term" value="F:zinc ion binding"/>
    <property type="evidence" value="ECO:0007669"/>
    <property type="project" value="UniProtKB-KW"/>
</dbReference>
<protein>
    <recommendedName>
        <fullName evidence="9">Replication protein A subunit</fullName>
    </recommendedName>
</protein>
<evidence type="ECO:0000259" key="12">
    <source>
        <dbReference type="Pfam" id="PF04057"/>
    </source>
</evidence>
<comment type="subcellular location">
    <subcellularLocation>
        <location evidence="1 9">Nucleus</location>
    </subcellularLocation>
</comment>
<evidence type="ECO:0000259" key="14">
    <source>
        <dbReference type="Pfam" id="PF16900"/>
    </source>
</evidence>
<organism evidence="15 16">
    <name type="scientific">Rotaria sordida</name>
    <dbReference type="NCBI Taxonomy" id="392033"/>
    <lineage>
        <taxon>Eukaryota</taxon>
        <taxon>Metazoa</taxon>
        <taxon>Spiralia</taxon>
        <taxon>Gnathifera</taxon>
        <taxon>Rotifera</taxon>
        <taxon>Eurotatoria</taxon>
        <taxon>Bdelloidea</taxon>
        <taxon>Philodinida</taxon>
        <taxon>Philodinidae</taxon>
        <taxon>Rotaria</taxon>
    </lineage>
</organism>
<dbReference type="FunFam" id="2.40.50.140:FF:000117">
    <property type="entry name" value="Replication protein A subunit"/>
    <property type="match status" value="1"/>
</dbReference>
<evidence type="ECO:0000256" key="2">
    <source>
        <dbReference type="ARBA" id="ARBA00005690"/>
    </source>
</evidence>
<evidence type="ECO:0000256" key="3">
    <source>
        <dbReference type="ARBA" id="ARBA00022705"/>
    </source>
</evidence>
<dbReference type="GO" id="GO:0005634">
    <property type="term" value="C:nucleus"/>
    <property type="evidence" value="ECO:0007669"/>
    <property type="project" value="UniProtKB-SubCell"/>
</dbReference>
<dbReference type="FunFam" id="2.40.50.140:FF:000041">
    <property type="entry name" value="Replication protein A subunit"/>
    <property type="match status" value="1"/>
</dbReference>
<accession>A0A818TY38</accession>
<evidence type="ECO:0000256" key="4">
    <source>
        <dbReference type="ARBA" id="ARBA00022723"/>
    </source>
</evidence>
<dbReference type="InterPro" id="IPR007199">
    <property type="entry name" value="Rep_factor-A_N"/>
</dbReference>
<feature type="region of interest" description="Disordered" evidence="10">
    <location>
        <begin position="139"/>
        <end position="197"/>
    </location>
</feature>
<evidence type="ECO:0000256" key="7">
    <source>
        <dbReference type="ARBA" id="ARBA00023125"/>
    </source>
</evidence>
<dbReference type="PANTHER" id="PTHR47165:SF4">
    <property type="entry name" value="OS03G0429900 PROTEIN"/>
    <property type="match status" value="1"/>
</dbReference>
<feature type="domain" description="Replication factor-A protein 1 N-terminal" evidence="12">
    <location>
        <begin position="17"/>
        <end position="121"/>
    </location>
</feature>
<feature type="domain" description="Replication protein A OB" evidence="14">
    <location>
        <begin position="335"/>
        <end position="429"/>
    </location>
</feature>
<dbReference type="GO" id="GO:0006310">
    <property type="term" value="P:DNA recombination"/>
    <property type="evidence" value="ECO:0007669"/>
    <property type="project" value="InterPro"/>
</dbReference>
<comment type="function">
    <text evidence="9">As part of the heterotrimeric replication protein A complex (RPA/RP-A), binds and stabilizes single-stranded DNA intermediates, that form during DNA replication or upon DNA stress. It prevents their reannealing and in parallel, recruits and activates different proteins and complexes involved in DNA metabolism. Thereby, it plays an essential role both in DNA replication and the cellular response to DNA damage.</text>
</comment>
<dbReference type="Proteomes" id="UP000663874">
    <property type="component" value="Unassembled WGS sequence"/>
</dbReference>
<dbReference type="AlphaFoldDB" id="A0A818TY38"/>
<dbReference type="FunFam" id="2.40.50.140:FF:000090">
    <property type="entry name" value="Replication protein A subunit"/>
    <property type="match status" value="1"/>
</dbReference>
<feature type="domain" description="Replication factor A C-terminal" evidence="13">
    <location>
        <begin position="489"/>
        <end position="635"/>
    </location>
</feature>
<dbReference type="NCBIfam" id="TIGR00617">
    <property type="entry name" value="rpa1"/>
    <property type="match status" value="1"/>
</dbReference>
<dbReference type="GO" id="GO:0006260">
    <property type="term" value="P:DNA replication"/>
    <property type="evidence" value="ECO:0007669"/>
    <property type="project" value="UniProtKB-KW"/>
</dbReference>
<keyword evidence="6 9" id="KW-0862">Zinc</keyword>
<dbReference type="Pfam" id="PF08646">
    <property type="entry name" value="Rep_fac-A_C"/>
    <property type="match status" value="1"/>
</dbReference>
<dbReference type="CDD" id="cd04475">
    <property type="entry name" value="RPA1_DBD_B"/>
    <property type="match status" value="1"/>
</dbReference>
<keyword evidence="4 9" id="KW-0479">Metal-binding</keyword>
<dbReference type="Gene3D" id="2.40.50.140">
    <property type="entry name" value="Nucleic acid-binding proteins"/>
    <property type="match status" value="4"/>
</dbReference>
<evidence type="ECO:0000256" key="5">
    <source>
        <dbReference type="ARBA" id="ARBA00022771"/>
    </source>
</evidence>
<dbReference type="CDD" id="cd04474">
    <property type="entry name" value="RPA1_DBD_A"/>
    <property type="match status" value="1"/>
</dbReference>
<comment type="subunit">
    <text evidence="9">Component of the heterotrimeric canonical replication protein A complex (RPA).</text>
</comment>
<evidence type="ECO:0000256" key="8">
    <source>
        <dbReference type="ARBA" id="ARBA00023242"/>
    </source>
</evidence>
<keyword evidence="5 9" id="KW-0863">Zinc-finger</keyword>
<dbReference type="InterPro" id="IPR047192">
    <property type="entry name" value="Euk_RPA1_DBD_C"/>
</dbReference>
<evidence type="ECO:0000256" key="10">
    <source>
        <dbReference type="SAM" id="MobiDB-lite"/>
    </source>
</evidence>
<dbReference type="Pfam" id="PF01336">
    <property type="entry name" value="tRNA_anti-codon"/>
    <property type="match status" value="1"/>
</dbReference>
<feature type="compositionally biased region" description="Polar residues" evidence="10">
    <location>
        <begin position="139"/>
        <end position="148"/>
    </location>
</feature>
<sequence>MHDVFISDRFNMSGQRLTTGALLRYLRGNSSEKAILQVVGIKTIDSKTDDPSVSAKRYRLMLSDGKSTFSSCMLGTQMNQLIEMNSLKENSIVRIDRVMVNAIDKQTGRVMLMLYELEVLQSDSERIGDPVALPLTDIINNGNNTNRSETIDNNQTSTTTGTKNSSSSATNVIRNGSKTLPTLDDRNNTKNFNGDNNRLTAKASNTIDKERIVNIDTLNPYMNKWTIKVRVSSKSQIRNYQNARGPGKLFNCDLVDQSGEIRAAAFNTECDKFHSLLEIGKVYYIARASLKPANRQFNSLNNDYEMTFNYDTCIEQCDTDEGQSIPQIQFNFIPISEIANRPANNVCDVIGVVKSISNIDTIISKTSQKEFNKRELLLVDENASITVTLWGQQAEDFQNSSNPVVAFKGIRIGDFNGRTLSTLNSTLISQDPIETQRTIELRTWYDKEGKLMDLPDLSKGADIGNQQVPFKTLSQINTEGLGLNDKPDYINIKATTTLIKKDTAVYMMCPEERCGKKVVDENNGTFRCEKCNKTYNHFKWSYMISAEISDSTGAQWISAFRNEAETLLGISADEFGNHKLNQNENIIDDIFQKTMNRERIFKLRIKSDQYNDEQRMRITCMRVSDIDWSSHGRRLIEEINQIESIQH</sequence>
<dbReference type="InterPro" id="IPR013955">
    <property type="entry name" value="Rep_factor-A_C"/>
</dbReference>
<evidence type="ECO:0000256" key="9">
    <source>
        <dbReference type="RuleBase" id="RU364130"/>
    </source>
</evidence>
<evidence type="ECO:0000313" key="15">
    <source>
        <dbReference type="EMBL" id="CAF3690535.1"/>
    </source>
</evidence>
<keyword evidence="3 9" id="KW-0235">DNA replication</keyword>
<proteinExistence type="inferred from homology"/>
<comment type="similarity">
    <text evidence="2 9">Belongs to the replication factor A protein 1 family.</text>
</comment>
<dbReference type="SUPFAM" id="SSF50249">
    <property type="entry name" value="Nucleic acid-binding proteins"/>
    <property type="match status" value="4"/>
</dbReference>
<evidence type="ECO:0000313" key="16">
    <source>
        <dbReference type="Proteomes" id="UP000663874"/>
    </source>
</evidence>
<keyword evidence="8 9" id="KW-0539">Nucleus</keyword>
<gene>
    <name evidence="15" type="ORF">FNK824_LOCUS8473</name>
</gene>
<reference evidence="15" key="1">
    <citation type="submission" date="2021-02" db="EMBL/GenBank/DDBJ databases">
        <authorList>
            <person name="Nowell W R."/>
        </authorList>
    </citation>
    <scope>NUCLEOTIDE SEQUENCE</scope>
</reference>
<dbReference type="InterPro" id="IPR004591">
    <property type="entry name" value="Rfa1"/>
</dbReference>
<evidence type="ECO:0000256" key="6">
    <source>
        <dbReference type="ARBA" id="ARBA00022833"/>
    </source>
</evidence>
<feature type="domain" description="OB" evidence="11">
    <location>
        <begin position="225"/>
        <end position="296"/>
    </location>
</feature>
<keyword evidence="7 9" id="KW-0238">DNA-binding</keyword>
<dbReference type="InterPro" id="IPR012340">
    <property type="entry name" value="NA-bd_OB-fold"/>
</dbReference>